<comment type="similarity">
    <text evidence="2">Belongs to the malectin family.</text>
</comment>
<protein>
    <submittedName>
        <fullName evidence="11">Discoidin domain-containing protein</fullName>
    </submittedName>
</protein>
<keyword evidence="9" id="KW-0119">Carbohydrate metabolism</keyword>
<evidence type="ECO:0000256" key="4">
    <source>
        <dbReference type="ARBA" id="ARBA00022729"/>
    </source>
</evidence>
<dbReference type="Pfam" id="PF00754">
    <property type="entry name" value="F5_F8_type_C"/>
    <property type="match status" value="2"/>
</dbReference>
<dbReference type="PANTHER" id="PTHR13460">
    <property type="match status" value="1"/>
</dbReference>
<dbReference type="PROSITE" id="PS50022">
    <property type="entry name" value="FA58C_3"/>
    <property type="match status" value="2"/>
</dbReference>
<evidence type="ECO:0000256" key="2">
    <source>
        <dbReference type="ARBA" id="ARBA00009141"/>
    </source>
</evidence>
<feature type="domain" description="F5/8 type C" evidence="10">
    <location>
        <begin position="1506"/>
        <end position="1643"/>
    </location>
</feature>
<dbReference type="InterPro" id="IPR000421">
    <property type="entry name" value="FA58C"/>
</dbReference>
<name>A0ABT6FD67_9BACT</name>
<comment type="subcellular location">
    <subcellularLocation>
        <location evidence="1">Endoplasmic reticulum membrane</location>
        <topology evidence="1">Single-pass type I membrane protein</topology>
    </subcellularLocation>
</comment>
<keyword evidence="7" id="KW-0472">Membrane</keyword>
<reference evidence="11 12" key="1">
    <citation type="submission" date="2023-03" db="EMBL/GenBank/DDBJ databases">
        <title>Paludisphaera mucosa sp. nov. a novel planctomycete from northern fen.</title>
        <authorList>
            <person name="Ivanova A."/>
        </authorList>
    </citation>
    <scope>NUCLEOTIDE SEQUENCE [LARGE SCALE GENOMIC DNA]</scope>
    <source>
        <strain evidence="11 12">Pla2</strain>
    </source>
</reference>
<evidence type="ECO:0000256" key="7">
    <source>
        <dbReference type="ARBA" id="ARBA00023136"/>
    </source>
</evidence>
<keyword evidence="12" id="KW-1185">Reference proteome</keyword>
<keyword evidence="8" id="KW-0325">Glycoprotein</keyword>
<keyword evidence="4" id="KW-0732">Signal</keyword>
<dbReference type="SUPFAM" id="SSF49785">
    <property type="entry name" value="Galactose-binding domain-like"/>
    <property type="match status" value="3"/>
</dbReference>
<evidence type="ECO:0000313" key="11">
    <source>
        <dbReference type="EMBL" id="MDG3005527.1"/>
    </source>
</evidence>
<evidence type="ECO:0000256" key="5">
    <source>
        <dbReference type="ARBA" id="ARBA00022824"/>
    </source>
</evidence>
<dbReference type="InterPro" id="IPR021720">
    <property type="entry name" value="Malectin_dom"/>
</dbReference>
<dbReference type="PANTHER" id="PTHR13460:SF0">
    <property type="entry name" value="MALECTIN"/>
    <property type="match status" value="1"/>
</dbReference>
<dbReference type="InterPro" id="IPR008979">
    <property type="entry name" value="Galactose-bd-like_sf"/>
</dbReference>
<evidence type="ECO:0000313" key="12">
    <source>
        <dbReference type="Proteomes" id="UP001216907"/>
    </source>
</evidence>
<keyword evidence="3" id="KW-0812">Transmembrane</keyword>
<evidence type="ECO:0000256" key="9">
    <source>
        <dbReference type="ARBA" id="ARBA00023277"/>
    </source>
</evidence>
<evidence type="ECO:0000256" key="6">
    <source>
        <dbReference type="ARBA" id="ARBA00022989"/>
    </source>
</evidence>
<evidence type="ECO:0000256" key="3">
    <source>
        <dbReference type="ARBA" id="ARBA00022692"/>
    </source>
</evidence>
<dbReference type="Proteomes" id="UP001216907">
    <property type="component" value="Unassembled WGS sequence"/>
</dbReference>
<proteinExistence type="inferred from homology"/>
<evidence type="ECO:0000256" key="8">
    <source>
        <dbReference type="ARBA" id="ARBA00023180"/>
    </source>
</evidence>
<sequence>MKKRARPRRFTPGMTSLERRRLLTLSALWLGQDGGDYVGTEGTLVQQAPNDYQDIHFRLTGLSGAPVAQIEVQRYGGGGWDWSSAGGKNAMLLPDAADSTDADLYLEPYFADPAGTLYQAIRVTYADGSVDQAQATSTTAVDPNLRTPGKSLSATFLGQDGQDWTGATIAVGPDGMQDVHIAIANLSTGASGTVRVTAATNPPRSWETGVNPDGRWNAEPLNRTGTGSTLGSTADLFFSSDVDLTDVTLTIQVFYDHWNPDYQSYTNRSGKTDSVTIIAGATDPSLAMPQVTESDLATFSATSHPQDPQYPGWSHAAIDAASLAALSTPQSFATVRSAVLSDRHGAAWLYFRPGSPAPYTGFPDPTAMRFDAAGGTFDFPPVRSEDSSTLTLLLTFDDGSQAVSRFAGSAADLGRLAVDTRVGTTAQDVADAAGLFAALDADAPRIHLRAGTYNLDRPMVLDAPVQITADPGAVLNFVLSDAAGSPWKTSTGAIQVRASHVALDGFSIRFEGTTAQWTCWARNVIQAGFGTVDVDLAFTNLDIGAPAAAVAGTYEMAVPIMNFDDGDTGVIAGNVLKGGWIQLGAAPWQVLDNDYQGAVADTIAPSFLAVHRSFDLTIQGNHAHVVDPRGITQRFLVMGNADSGQGIDDLIAGNTIDGGIGTPATGAPAGFNNNPEIILTETYQPRFEGLPSAVSPDGFIVQLPYLRGPAARTGDVVSIVDGPHAGEWRMIAQALSPTRYLLDQPLPDGRFDIAVGRGFVNQTYRGNTIDIRGMSPSNVAIVVSGNHWNQIIEDNTFLGGAALRIGAGSSEAAFEGRYPAPWGWSRLPVFDIEIEGNTFVDAEVSLGVAHNRWADKASAGRTYLEGDFSDNTIIWTDPSGSAVTIGAGPDVSRGDPAYTLANYPWLTPEEIVLTTHDNWGRDPGTGAAATMRIYAARIDGATADDLLVNLPTSSAVSAITHGQDGLDYIGPGADAAGPDGFQDVHITLAGLPADRTISQVTITGYDGRNWSYGGVSGDDEIVLMRKGAKADLYIQPYQDENGRFVMIDVRYSDGSSSRALVDALYASATLPMPTNVALGAAPAVVSARGDNAGAGEDKLHAFDGDVRTKWLDFSSTSWIQYQFAGGIEQLVKSYSITSANDTALYPGRAPRSWVLKGSNDGVNWTILDERTNAAVTANYLSRTYVVANPAAYRIYRLDDIVSNGDPIIQIGEIRFDGAPAATSISAARGDNARAGEGAAQAFDGDVQTKWLDFSSTSWIQYASPDGVARIVSQYAITSANDTALYPGRAPKSWKLEGSNDGQNWTILDTQTDAADTADFSTRVYHVSNPGPYRYYRLNDIVSNGDPIIQIADVALQSNQVLAIAAGASAPSSSFGADAFYSGGAAASTAHPIDVTGVACPAPQAAYQSERYGDFTYTLPGLTPGASYMVRLHFSENYWWQVGRRTFDVTINGRKVLDHFDILAAAGDMYKAVVREFSATADASGRIVIAFLGEGQPDHPKVDAIEVLVPSLDLARGRPATSSSDEDAAFSPAMALDGDASTRWSSGQWMRPDEAAWLAVDLGAVNDIGRVAMNWEDAFAVDYQIQVSEDGRSWTTVRTIAGATTRGTVAYANLQARGRYVRIAMTRYNATKNYSLYNFSVYNS</sequence>
<dbReference type="RefSeq" id="WP_277861859.1">
    <property type="nucleotide sequence ID" value="NZ_JARRAG010000002.1"/>
</dbReference>
<gene>
    <name evidence="11" type="ORF">PZE19_17205</name>
</gene>
<keyword evidence="6" id="KW-1133">Transmembrane helix</keyword>
<feature type="domain" description="F5/8 type C" evidence="10">
    <location>
        <begin position="1203"/>
        <end position="1337"/>
    </location>
</feature>
<dbReference type="InterPro" id="IPR039155">
    <property type="entry name" value="MLEC"/>
</dbReference>
<dbReference type="EMBL" id="JARRAG010000002">
    <property type="protein sequence ID" value="MDG3005527.1"/>
    <property type="molecule type" value="Genomic_DNA"/>
</dbReference>
<dbReference type="Gene3D" id="2.60.120.260">
    <property type="entry name" value="Galactose-binding domain-like"/>
    <property type="match status" value="3"/>
</dbReference>
<evidence type="ECO:0000256" key="1">
    <source>
        <dbReference type="ARBA" id="ARBA00004115"/>
    </source>
</evidence>
<accession>A0ABT6FD67</accession>
<dbReference type="InterPro" id="IPR011050">
    <property type="entry name" value="Pectin_lyase_fold/virulence"/>
</dbReference>
<keyword evidence="5" id="KW-0256">Endoplasmic reticulum</keyword>
<evidence type="ECO:0000259" key="10">
    <source>
        <dbReference type="PROSITE" id="PS50022"/>
    </source>
</evidence>
<dbReference type="SUPFAM" id="SSF51126">
    <property type="entry name" value="Pectin lyase-like"/>
    <property type="match status" value="1"/>
</dbReference>
<dbReference type="Gene3D" id="2.60.120.430">
    <property type="entry name" value="Galactose-binding lectin"/>
    <property type="match status" value="1"/>
</dbReference>
<comment type="caution">
    <text evidence="11">The sequence shown here is derived from an EMBL/GenBank/DDBJ whole genome shotgun (WGS) entry which is preliminary data.</text>
</comment>
<dbReference type="Pfam" id="PF11721">
    <property type="entry name" value="Malectin"/>
    <property type="match status" value="1"/>
</dbReference>
<organism evidence="11 12">
    <name type="scientific">Paludisphaera mucosa</name>
    <dbReference type="NCBI Taxonomy" id="3030827"/>
    <lineage>
        <taxon>Bacteria</taxon>
        <taxon>Pseudomonadati</taxon>
        <taxon>Planctomycetota</taxon>
        <taxon>Planctomycetia</taxon>
        <taxon>Isosphaerales</taxon>
        <taxon>Isosphaeraceae</taxon>
        <taxon>Paludisphaera</taxon>
    </lineage>
</organism>